<dbReference type="InterPro" id="IPR023214">
    <property type="entry name" value="HAD_sf"/>
</dbReference>
<dbReference type="PANTHER" id="PTHR46470">
    <property type="entry name" value="N-ACYLNEURAMINATE-9-PHOSPHATASE"/>
    <property type="match status" value="1"/>
</dbReference>
<dbReference type="EMBL" id="QMEY01000010">
    <property type="protein sequence ID" value="RBQ17807.1"/>
    <property type="molecule type" value="Genomic_DNA"/>
</dbReference>
<evidence type="ECO:0000313" key="5">
    <source>
        <dbReference type="Proteomes" id="UP000253303"/>
    </source>
</evidence>
<dbReference type="InterPro" id="IPR036412">
    <property type="entry name" value="HAD-like_sf"/>
</dbReference>
<organism evidence="4 5">
    <name type="scientific">Spongiactinospora rosea</name>
    <dbReference type="NCBI Taxonomy" id="2248750"/>
    <lineage>
        <taxon>Bacteria</taxon>
        <taxon>Bacillati</taxon>
        <taxon>Actinomycetota</taxon>
        <taxon>Actinomycetes</taxon>
        <taxon>Streptosporangiales</taxon>
        <taxon>Streptosporangiaceae</taxon>
        <taxon>Spongiactinospora</taxon>
    </lineage>
</organism>
<reference evidence="4 5" key="1">
    <citation type="submission" date="2018-06" db="EMBL/GenBank/DDBJ databases">
        <title>Sphaerisporangium craniellae sp. nov., isolated from a marine sponge in the South China Sea.</title>
        <authorList>
            <person name="Li L."/>
        </authorList>
    </citation>
    <scope>NUCLEOTIDE SEQUENCE [LARGE SCALE GENOMIC DNA]</scope>
    <source>
        <strain evidence="4 5">LHW63015</strain>
    </source>
</reference>
<dbReference type="AlphaFoldDB" id="A0A366LVM0"/>
<dbReference type="Pfam" id="PF13419">
    <property type="entry name" value="HAD_2"/>
    <property type="match status" value="1"/>
</dbReference>
<dbReference type="Gene3D" id="3.40.50.1000">
    <property type="entry name" value="HAD superfamily/HAD-like"/>
    <property type="match status" value="1"/>
</dbReference>
<dbReference type="GO" id="GO:0050124">
    <property type="term" value="F:N-acylneuraminate-9-phosphatase activity"/>
    <property type="evidence" value="ECO:0007669"/>
    <property type="project" value="TreeGrafter"/>
</dbReference>
<dbReference type="PRINTS" id="PR00413">
    <property type="entry name" value="HADHALOGNASE"/>
</dbReference>
<dbReference type="InterPro" id="IPR006439">
    <property type="entry name" value="HAD-SF_hydro_IA"/>
</dbReference>
<dbReference type="InterPro" id="IPR041492">
    <property type="entry name" value="HAD_2"/>
</dbReference>
<name>A0A366LVM0_9ACTN</name>
<dbReference type="InterPro" id="IPR051400">
    <property type="entry name" value="HAD-like_hydrolase"/>
</dbReference>
<gene>
    <name evidence="4" type="ORF">DP939_23395</name>
</gene>
<sequence>MQRLALFDLDNTLVDLDQAFAIWAIEFSDRYQLGCEAVERIIALGQGRPHREMFFAEVRERFALAESVDELWRNYRQRMPHLVYCSPEVKDGLSRLRVSGWKVAIVTNGMADNQMGKIQQTGLSEIVDALALSGIEGTRKPGRMLFEIAAKRCGMSLTAEGGGGWMIGDSPIADVAGGRAAGLRTIWIDRGVWPDHDQEADHVVIDVLQAIEILAGS</sequence>
<dbReference type="PANTHER" id="PTHR46470:SF3">
    <property type="entry name" value="N-ACYLNEURAMINATE-9-PHOSPHATASE"/>
    <property type="match status" value="1"/>
</dbReference>
<evidence type="ECO:0000313" key="4">
    <source>
        <dbReference type="EMBL" id="RBQ17807.1"/>
    </source>
</evidence>
<comment type="caution">
    <text evidence="4">The sequence shown here is derived from an EMBL/GenBank/DDBJ whole genome shotgun (WGS) entry which is preliminary data.</text>
</comment>
<dbReference type="Gene3D" id="1.20.120.710">
    <property type="entry name" value="Haloacid dehalogenase hydrolase-like domain"/>
    <property type="match status" value="1"/>
</dbReference>
<dbReference type="RefSeq" id="WP_113982903.1">
    <property type="nucleotide sequence ID" value="NZ_QMEY01000010.1"/>
</dbReference>
<dbReference type="SUPFAM" id="SSF56784">
    <property type="entry name" value="HAD-like"/>
    <property type="match status" value="1"/>
</dbReference>
<accession>A0A366LVM0</accession>
<comment type="cofactor">
    <cofactor evidence="1">
        <name>Mg(2+)</name>
        <dbReference type="ChEBI" id="CHEBI:18420"/>
    </cofactor>
</comment>
<dbReference type="Proteomes" id="UP000253303">
    <property type="component" value="Unassembled WGS sequence"/>
</dbReference>
<keyword evidence="2 4" id="KW-0378">Hydrolase</keyword>
<dbReference type="GO" id="GO:0046380">
    <property type="term" value="P:N-acetylneuraminate biosynthetic process"/>
    <property type="evidence" value="ECO:0007669"/>
    <property type="project" value="TreeGrafter"/>
</dbReference>
<keyword evidence="5" id="KW-1185">Reference proteome</keyword>
<evidence type="ECO:0000256" key="1">
    <source>
        <dbReference type="ARBA" id="ARBA00001946"/>
    </source>
</evidence>
<proteinExistence type="predicted"/>
<dbReference type="SFLD" id="SFLDG01129">
    <property type="entry name" value="C1.5:_HAD__Beta-PGM__Phosphata"/>
    <property type="match status" value="1"/>
</dbReference>
<dbReference type="SFLD" id="SFLDS00003">
    <property type="entry name" value="Haloacid_Dehalogenase"/>
    <property type="match status" value="1"/>
</dbReference>
<protein>
    <submittedName>
        <fullName evidence="4">HAD family hydrolase</fullName>
    </submittedName>
</protein>
<dbReference type="OrthoDB" id="3680851at2"/>
<evidence type="ECO:0000256" key="3">
    <source>
        <dbReference type="ARBA" id="ARBA00022842"/>
    </source>
</evidence>
<evidence type="ECO:0000256" key="2">
    <source>
        <dbReference type="ARBA" id="ARBA00022801"/>
    </source>
</evidence>
<keyword evidence="3" id="KW-0460">Magnesium</keyword>